<dbReference type="AlphaFoldDB" id="A0A1X1IFA2"/>
<evidence type="ECO:0008006" key="3">
    <source>
        <dbReference type="Google" id="ProtNLM"/>
    </source>
</evidence>
<name>A0A1X1IFA2_STROR</name>
<gene>
    <name evidence="1" type="ORF">B7712_04150</name>
</gene>
<keyword evidence="2" id="KW-1185">Reference proteome</keyword>
<evidence type="ECO:0000313" key="2">
    <source>
        <dbReference type="Proteomes" id="UP000193160"/>
    </source>
</evidence>
<dbReference type="InterPro" id="IPR036269">
    <property type="entry name" value="Rho_N_sf"/>
</dbReference>
<dbReference type="Gene3D" id="1.10.720.30">
    <property type="entry name" value="SAP domain"/>
    <property type="match status" value="1"/>
</dbReference>
<evidence type="ECO:0000313" key="1">
    <source>
        <dbReference type="EMBL" id="ORO71855.1"/>
    </source>
</evidence>
<proteinExistence type="predicted"/>
<accession>A0A1X1IFA2</accession>
<dbReference type="RefSeq" id="WP_084849362.1">
    <property type="nucleotide sequence ID" value="NZ_NCUI01000025.1"/>
</dbReference>
<dbReference type="Proteomes" id="UP000193160">
    <property type="component" value="Unassembled WGS sequence"/>
</dbReference>
<dbReference type="EMBL" id="NCUT01000028">
    <property type="protein sequence ID" value="ORO71855.1"/>
    <property type="molecule type" value="Genomic_DNA"/>
</dbReference>
<protein>
    <recommendedName>
        <fullName evidence="3">HeH/LEM domain-containing protein</fullName>
    </recommendedName>
</protein>
<dbReference type="InterPro" id="IPR036361">
    <property type="entry name" value="SAP_dom_sf"/>
</dbReference>
<reference evidence="1 2" key="1">
    <citation type="journal article" date="2016" name="Eur. J. Clin. Microbiol. Infect. Dis.">
        <title>Whole genome sequencing as a tool for phylogenetic analysis of clinical strains of Mitis group streptococci.</title>
        <authorList>
            <person name="Rasmussen L.H."/>
            <person name="Dargis R."/>
            <person name="Hojholt K."/>
            <person name="Christensen J.J."/>
            <person name="Skovgaard O."/>
            <person name="Justesen U.S."/>
            <person name="Rosenvinge F.S."/>
            <person name="Moser C."/>
            <person name="Lukjancenko O."/>
            <person name="Rasmussen S."/>
            <person name="Nielsen X.C."/>
        </authorList>
    </citation>
    <scope>NUCLEOTIDE SEQUENCE [LARGE SCALE GENOMIC DNA]</scope>
    <source>
        <strain evidence="1 2">B_007274_11</strain>
    </source>
</reference>
<comment type="caution">
    <text evidence="1">The sequence shown here is derived from an EMBL/GenBank/DDBJ whole genome shotgun (WGS) entry which is preliminary data.</text>
</comment>
<dbReference type="SUPFAM" id="SSF68912">
    <property type="entry name" value="Rho N-terminal domain-like"/>
    <property type="match status" value="1"/>
</dbReference>
<sequence>MPILVRVIEDFRDKEAGIQRSTGEEFETSKGRFAVLAGANPYRRAFVEMLQDTPDDDVVEEAEDAKPLEAQTVAELKASLDEKGIEYSNRATKADLIDLHP</sequence>
<organism evidence="1 2">
    <name type="scientific">Streptococcus oralis subsp. oralis</name>
    <dbReference type="NCBI Taxonomy" id="1891914"/>
    <lineage>
        <taxon>Bacteria</taxon>
        <taxon>Bacillati</taxon>
        <taxon>Bacillota</taxon>
        <taxon>Bacilli</taxon>
        <taxon>Lactobacillales</taxon>
        <taxon>Streptococcaceae</taxon>
        <taxon>Streptococcus</taxon>
    </lineage>
</organism>